<dbReference type="RefSeq" id="WP_107001592.1">
    <property type="nucleotide sequence ID" value="NZ_CAUWBW010000007.1"/>
</dbReference>
<keyword evidence="2" id="KW-1185">Reference proteome</keyword>
<dbReference type="EMBL" id="PYLO01000005">
    <property type="protein sequence ID" value="PST36171.1"/>
    <property type="molecule type" value="Genomic_DNA"/>
</dbReference>
<dbReference type="GeneID" id="79841247"/>
<evidence type="ECO:0000313" key="1">
    <source>
        <dbReference type="EMBL" id="PST36171.1"/>
    </source>
</evidence>
<accession>A0A2T3FLL4</accession>
<organism evidence="1 2">
    <name type="scientific">Clostridium fessum</name>
    <dbReference type="NCBI Taxonomy" id="2126740"/>
    <lineage>
        <taxon>Bacteria</taxon>
        <taxon>Bacillati</taxon>
        <taxon>Bacillota</taxon>
        <taxon>Clostridia</taxon>
        <taxon>Eubacteriales</taxon>
        <taxon>Clostridiaceae</taxon>
        <taxon>Clostridium</taxon>
    </lineage>
</organism>
<dbReference type="Pfam" id="PF06949">
    <property type="entry name" value="DUF1292"/>
    <property type="match status" value="1"/>
</dbReference>
<dbReference type="AlphaFoldDB" id="A0A2T3FLL4"/>
<proteinExistence type="predicted"/>
<evidence type="ECO:0000313" key="2">
    <source>
        <dbReference type="Proteomes" id="UP000241048"/>
    </source>
</evidence>
<dbReference type="Proteomes" id="UP000241048">
    <property type="component" value="Unassembled WGS sequence"/>
</dbReference>
<sequence>MGNLDSMLDELNNMENSITLRDENGEEVKLYVLEETKLNGESYLLASDTKDGDGECYLLRDTSKPEDAEAAYEFVDDDGELEYMSKVFAELMSDLGVDIE</sequence>
<name>A0A2T3FLL4_9CLOT</name>
<dbReference type="InterPro" id="IPR009711">
    <property type="entry name" value="UPF0473"/>
</dbReference>
<protein>
    <submittedName>
        <fullName evidence="1">DUF1292 domain-containing protein</fullName>
    </submittedName>
</protein>
<comment type="caution">
    <text evidence="1">The sequence shown here is derived from an EMBL/GenBank/DDBJ whole genome shotgun (WGS) entry which is preliminary data.</text>
</comment>
<gene>
    <name evidence="1" type="ORF">C7U56_13125</name>
</gene>
<reference evidence="1 2" key="1">
    <citation type="submission" date="2018-03" db="EMBL/GenBank/DDBJ databases">
        <title>Lachnoclostridium SNUG30386 gen.nov., sp.nov., isolated from human faeces.</title>
        <authorList>
            <person name="Seo B."/>
            <person name="Jeon K."/>
            <person name="Ko G."/>
        </authorList>
    </citation>
    <scope>NUCLEOTIDE SEQUENCE [LARGE SCALE GENOMIC DNA]</scope>
    <source>
        <strain evidence="1 2">SNUG30386</strain>
    </source>
</reference>